<evidence type="ECO:0000256" key="6">
    <source>
        <dbReference type="ARBA" id="ARBA00023140"/>
    </source>
</evidence>
<evidence type="ECO:0000256" key="1">
    <source>
        <dbReference type="ARBA" id="ARBA00003032"/>
    </source>
</evidence>
<evidence type="ECO:0000313" key="8">
    <source>
        <dbReference type="EMBL" id="KAJ6812613.1"/>
    </source>
</evidence>
<evidence type="ECO:0000256" key="2">
    <source>
        <dbReference type="ARBA" id="ARBA00004585"/>
    </source>
</evidence>
<feature type="region of interest" description="Disordered" evidence="7">
    <location>
        <begin position="17"/>
        <end position="44"/>
    </location>
</feature>
<dbReference type="PANTHER" id="PTHR12652:SF50">
    <property type="entry name" value="PEROXIN 11"/>
    <property type="match status" value="1"/>
</dbReference>
<comment type="subcellular location">
    <subcellularLocation>
        <location evidence="2">Peroxisome membrane</location>
        <topology evidence="2">Multi-pass membrane protein</topology>
    </subcellularLocation>
</comment>
<dbReference type="Proteomes" id="UP001140949">
    <property type="component" value="Unassembled WGS sequence"/>
</dbReference>
<dbReference type="InterPro" id="IPR008733">
    <property type="entry name" value="PEX11"/>
</dbReference>
<sequence>MQKNSLDSYQYRISMEVAASSSSSQQQQQHQQQQPIPKPSPPPPDRDFLLHLEAFLSRRDGVDKLLKISRYTAKLLLATNSSSQALTPRLRSFESSVGLSRKAFRLGKFVQDLNSLRSSPRSDLLLSLLAYGGEGLYYFLDQLLWLSKTGLLPPSPTTKLYSKISAWAELLGYVGSVSLKIKDLQRIRSELSDSSNSKNDDDDAIIRRRKLKEKMAMKRLSIVQDLADGAMALADVRDGKGPMTGPTLMASAGLLSALISAHKNWNSC</sequence>
<accession>A0AAX6F8U1</accession>
<feature type="compositionally biased region" description="Low complexity" evidence="7">
    <location>
        <begin position="20"/>
        <end position="35"/>
    </location>
</feature>
<gene>
    <name evidence="8" type="ORF">M6B38_148535</name>
</gene>
<dbReference type="Pfam" id="PF05648">
    <property type="entry name" value="PEX11"/>
    <property type="match status" value="1"/>
</dbReference>
<dbReference type="GO" id="GO:0016559">
    <property type="term" value="P:peroxisome fission"/>
    <property type="evidence" value="ECO:0007669"/>
    <property type="project" value="InterPro"/>
</dbReference>
<dbReference type="PANTHER" id="PTHR12652">
    <property type="entry name" value="PEROXISOMAL BIOGENESIS FACTOR 11"/>
    <property type="match status" value="1"/>
</dbReference>
<dbReference type="GO" id="GO:0042802">
    <property type="term" value="F:identical protein binding"/>
    <property type="evidence" value="ECO:0007669"/>
    <property type="project" value="UniProtKB-ARBA"/>
</dbReference>
<evidence type="ECO:0000256" key="4">
    <source>
        <dbReference type="ARBA" id="ARBA00022593"/>
    </source>
</evidence>
<evidence type="ECO:0000256" key="5">
    <source>
        <dbReference type="ARBA" id="ARBA00023136"/>
    </source>
</evidence>
<keyword evidence="4" id="KW-0962">Peroxisome biogenesis</keyword>
<dbReference type="GO" id="GO:0005778">
    <property type="term" value="C:peroxisomal membrane"/>
    <property type="evidence" value="ECO:0007669"/>
    <property type="project" value="UniProtKB-SubCell"/>
</dbReference>
<keyword evidence="5" id="KW-0472">Membrane</keyword>
<comment type="function">
    <text evidence="1">Involved in peroxisomal proliferation.</text>
</comment>
<reference evidence="8" key="2">
    <citation type="submission" date="2023-04" db="EMBL/GenBank/DDBJ databases">
        <authorList>
            <person name="Bruccoleri R.E."/>
            <person name="Oakeley E.J."/>
            <person name="Faust A.-M."/>
            <person name="Dessus-Babus S."/>
            <person name="Altorfer M."/>
            <person name="Burckhardt D."/>
            <person name="Oertli M."/>
            <person name="Naumann U."/>
            <person name="Petersen F."/>
            <person name="Wong J."/>
        </authorList>
    </citation>
    <scope>NUCLEOTIDE SEQUENCE</scope>
    <source>
        <strain evidence="8">GSM-AAB239-AS_SAM_17_03QT</strain>
        <tissue evidence="8">Leaf</tissue>
    </source>
</reference>
<comment type="similarity">
    <text evidence="3">Belongs to the peroxin-11 family.</text>
</comment>
<proteinExistence type="inferred from homology"/>
<evidence type="ECO:0000256" key="3">
    <source>
        <dbReference type="ARBA" id="ARBA00008194"/>
    </source>
</evidence>
<dbReference type="GO" id="GO:0044375">
    <property type="term" value="P:regulation of peroxisome size"/>
    <property type="evidence" value="ECO:0007669"/>
    <property type="project" value="UniProtKB-ARBA"/>
</dbReference>
<evidence type="ECO:0000313" key="9">
    <source>
        <dbReference type="Proteomes" id="UP001140949"/>
    </source>
</evidence>
<protein>
    <submittedName>
        <fullName evidence="8">Peroxisomal membrane protein 11A</fullName>
    </submittedName>
</protein>
<dbReference type="EMBL" id="JANAVB010031018">
    <property type="protein sequence ID" value="KAJ6812613.1"/>
    <property type="molecule type" value="Genomic_DNA"/>
</dbReference>
<reference evidence="8" key="1">
    <citation type="journal article" date="2023" name="GigaByte">
        <title>Genome assembly of the bearded iris, Iris pallida Lam.</title>
        <authorList>
            <person name="Bruccoleri R.E."/>
            <person name="Oakeley E.J."/>
            <person name="Faust A.M.E."/>
            <person name="Altorfer M."/>
            <person name="Dessus-Babus S."/>
            <person name="Burckhardt D."/>
            <person name="Oertli M."/>
            <person name="Naumann U."/>
            <person name="Petersen F."/>
            <person name="Wong J."/>
        </authorList>
    </citation>
    <scope>NUCLEOTIDE SEQUENCE</scope>
    <source>
        <strain evidence="8">GSM-AAB239-AS_SAM_17_03QT</strain>
    </source>
</reference>
<organism evidence="8 9">
    <name type="scientific">Iris pallida</name>
    <name type="common">Sweet iris</name>
    <dbReference type="NCBI Taxonomy" id="29817"/>
    <lineage>
        <taxon>Eukaryota</taxon>
        <taxon>Viridiplantae</taxon>
        <taxon>Streptophyta</taxon>
        <taxon>Embryophyta</taxon>
        <taxon>Tracheophyta</taxon>
        <taxon>Spermatophyta</taxon>
        <taxon>Magnoliopsida</taxon>
        <taxon>Liliopsida</taxon>
        <taxon>Asparagales</taxon>
        <taxon>Iridaceae</taxon>
        <taxon>Iridoideae</taxon>
        <taxon>Irideae</taxon>
        <taxon>Iris</taxon>
    </lineage>
</organism>
<name>A0AAX6F8U1_IRIPA</name>
<keyword evidence="6" id="KW-0576">Peroxisome</keyword>
<evidence type="ECO:0000256" key="7">
    <source>
        <dbReference type="SAM" id="MobiDB-lite"/>
    </source>
</evidence>
<comment type="caution">
    <text evidence="8">The sequence shown here is derived from an EMBL/GenBank/DDBJ whole genome shotgun (WGS) entry which is preliminary data.</text>
</comment>
<keyword evidence="9" id="KW-1185">Reference proteome</keyword>
<dbReference type="AlphaFoldDB" id="A0AAX6F8U1"/>